<keyword evidence="1" id="KW-1133">Transmembrane helix</keyword>
<protein>
    <submittedName>
        <fullName evidence="2">Zinc ribbon domain-containing protein</fullName>
    </submittedName>
</protein>
<reference evidence="2 3" key="1">
    <citation type="submission" date="2019-08" db="EMBL/GenBank/DDBJ databases">
        <title>In-depth cultivation of the pig gut microbiome towards novel bacterial diversity and tailored functional studies.</title>
        <authorList>
            <person name="Wylensek D."/>
            <person name="Hitch T.C.A."/>
            <person name="Clavel T."/>
        </authorList>
    </citation>
    <scope>NUCLEOTIDE SEQUENCE [LARGE SCALE GENOMIC DNA]</scope>
    <source>
        <strain evidence="3">WCA-380-WT-3B3</strain>
    </source>
</reference>
<feature type="transmembrane region" description="Helical" evidence="1">
    <location>
        <begin position="65"/>
        <end position="83"/>
    </location>
</feature>
<name>A0A6I2V0F0_9FIRM</name>
<gene>
    <name evidence="2" type="ORF">FYJ78_11755</name>
</gene>
<keyword evidence="3" id="KW-1185">Reference proteome</keyword>
<evidence type="ECO:0000313" key="2">
    <source>
        <dbReference type="EMBL" id="MSV25824.1"/>
    </source>
</evidence>
<evidence type="ECO:0000256" key="1">
    <source>
        <dbReference type="SAM" id="Phobius"/>
    </source>
</evidence>
<sequence>MICPNCKRIIPDDVNFCRYCGENITSTQNVNDDMLMSEEGTSKGNTDISDTKDDVITEKKSSVKAFLLLCVIALAIAGALMYFRSGNETKFTANSLQHYTYIGKTSQLSMNVPFELKDTDPGVADSTISNIVYKSGVSGNFKVEVIGIQYNFDVSMLSISDFINGFIDSLGDEKRIDNIEKVSAVNTSINGIPCTKQVFNYYDKQSKYNLQSLSVVLKKDNEIWVVITGYKKGDMKASKFAEELVGSIKLE</sequence>
<keyword evidence="1" id="KW-0812">Transmembrane</keyword>
<evidence type="ECO:0000313" key="3">
    <source>
        <dbReference type="Proteomes" id="UP000430222"/>
    </source>
</evidence>
<accession>A0A6I2V0F0</accession>
<organism evidence="2 3">
    <name type="scientific">Selenomonas montiformis</name>
    <dbReference type="NCBI Taxonomy" id="2652285"/>
    <lineage>
        <taxon>Bacteria</taxon>
        <taxon>Bacillati</taxon>
        <taxon>Bacillota</taxon>
        <taxon>Negativicutes</taxon>
        <taxon>Selenomonadales</taxon>
        <taxon>Selenomonadaceae</taxon>
        <taxon>Selenomonas</taxon>
    </lineage>
</organism>
<dbReference type="EMBL" id="VUNL01000016">
    <property type="protein sequence ID" value="MSV25824.1"/>
    <property type="molecule type" value="Genomic_DNA"/>
</dbReference>
<dbReference type="AlphaFoldDB" id="A0A6I2V0F0"/>
<dbReference type="Proteomes" id="UP000430222">
    <property type="component" value="Unassembled WGS sequence"/>
</dbReference>
<comment type="caution">
    <text evidence="2">The sequence shown here is derived from an EMBL/GenBank/DDBJ whole genome shotgun (WGS) entry which is preliminary data.</text>
</comment>
<keyword evidence="1" id="KW-0472">Membrane</keyword>
<proteinExistence type="predicted"/>